<comment type="cofactor">
    <cofactor evidence="1">
        <name>Zn(2+)</name>
        <dbReference type="ChEBI" id="CHEBI:29105"/>
    </cofactor>
</comment>
<evidence type="ECO:0000256" key="1">
    <source>
        <dbReference type="ARBA" id="ARBA00001947"/>
    </source>
</evidence>
<evidence type="ECO:0000256" key="6">
    <source>
        <dbReference type="ARBA" id="ARBA00022729"/>
    </source>
</evidence>
<evidence type="ECO:0000259" key="13">
    <source>
        <dbReference type="PROSITE" id="PS52035"/>
    </source>
</evidence>
<evidence type="ECO:0000256" key="9">
    <source>
        <dbReference type="ARBA" id="ARBA00023049"/>
    </source>
</evidence>
<dbReference type="GO" id="GO:0006508">
    <property type="term" value="P:proteolysis"/>
    <property type="evidence" value="ECO:0007669"/>
    <property type="project" value="UniProtKB-KW"/>
</dbReference>
<dbReference type="PROSITE" id="PS52035">
    <property type="entry name" value="PEPTIDASE_M14"/>
    <property type="match status" value="1"/>
</dbReference>
<dbReference type="PANTHER" id="PTHR11705">
    <property type="entry name" value="PROTEASE FAMILY M14 CARBOXYPEPTIDASE A,B"/>
    <property type="match status" value="1"/>
</dbReference>
<keyword evidence="10" id="KW-1015">Disulfide bond</keyword>
<dbReference type="SUPFAM" id="SSF54897">
    <property type="entry name" value="Protease propeptides/inhibitors"/>
    <property type="match status" value="1"/>
</dbReference>
<keyword evidence="7" id="KW-0378">Hydrolase</keyword>
<evidence type="ECO:0000256" key="8">
    <source>
        <dbReference type="ARBA" id="ARBA00022833"/>
    </source>
</evidence>
<feature type="chain" id="PRO_5040353914" description="Peptidase M14 domain-containing protein" evidence="12">
    <location>
        <begin position="18"/>
        <end position="419"/>
    </location>
</feature>
<evidence type="ECO:0000256" key="3">
    <source>
        <dbReference type="ARBA" id="ARBA00022645"/>
    </source>
</evidence>
<keyword evidence="6 12" id="KW-0732">Signal</keyword>
<organism evidence="14 15">
    <name type="scientific">Chironomus riparius</name>
    <dbReference type="NCBI Taxonomy" id="315576"/>
    <lineage>
        <taxon>Eukaryota</taxon>
        <taxon>Metazoa</taxon>
        <taxon>Ecdysozoa</taxon>
        <taxon>Arthropoda</taxon>
        <taxon>Hexapoda</taxon>
        <taxon>Insecta</taxon>
        <taxon>Pterygota</taxon>
        <taxon>Neoptera</taxon>
        <taxon>Endopterygota</taxon>
        <taxon>Diptera</taxon>
        <taxon>Nematocera</taxon>
        <taxon>Chironomoidea</taxon>
        <taxon>Chironomidae</taxon>
        <taxon>Chironominae</taxon>
        <taxon>Chironomus</taxon>
    </lineage>
</organism>
<evidence type="ECO:0000313" key="15">
    <source>
        <dbReference type="Proteomes" id="UP001153620"/>
    </source>
</evidence>
<dbReference type="InterPro" id="IPR000834">
    <property type="entry name" value="Peptidase_M14"/>
</dbReference>
<dbReference type="PANTHER" id="PTHR11705:SF140">
    <property type="entry name" value="FI02848P-RELATED"/>
    <property type="match status" value="1"/>
</dbReference>
<dbReference type="SUPFAM" id="SSF53187">
    <property type="entry name" value="Zn-dependent exopeptidases"/>
    <property type="match status" value="1"/>
</dbReference>
<dbReference type="InterPro" id="IPR036990">
    <property type="entry name" value="M14A-like_propep"/>
</dbReference>
<dbReference type="InterPro" id="IPR003146">
    <property type="entry name" value="M14A_act_pep"/>
</dbReference>
<dbReference type="GO" id="GO:0008270">
    <property type="term" value="F:zinc ion binding"/>
    <property type="evidence" value="ECO:0007669"/>
    <property type="project" value="InterPro"/>
</dbReference>
<proteinExistence type="inferred from homology"/>
<keyword evidence="9" id="KW-0482">Metalloprotease</keyword>
<evidence type="ECO:0000256" key="12">
    <source>
        <dbReference type="SAM" id="SignalP"/>
    </source>
</evidence>
<dbReference type="GO" id="GO:0005615">
    <property type="term" value="C:extracellular space"/>
    <property type="evidence" value="ECO:0007669"/>
    <property type="project" value="TreeGrafter"/>
</dbReference>
<evidence type="ECO:0000256" key="4">
    <source>
        <dbReference type="ARBA" id="ARBA00022670"/>
    </source>
</evidence>
<reference evidence="14" key="1">
    <citation type="submission" date="2022-01" db="EMBL/GenBank/DDBJ databases">
        <authorList>
            <person name="King R."/>
        </authorList>
    </citation>
    <scope>NUCLEOTIDE SEQUENCE</scope>
</reference>
<dbReference type="Pfam" id="PF02244">
    <property type="entry name" value="Propep_M14"/>
    <property type="match status" value="1"/>
</dbReference>
<name>A0A9N9RNS3_9DIPT</name>
<evidence type="ECO:0000256" key="2">
    <source>
        <dbReference type="ARBA" id="ARBA00005988"/>
    </source>
</evidence>
<dbReference type="FunFam" id="3.40.630.10:FF:000084">
    <property type="entry name" value="Carboxypeptidase B2"/>
    <property type="match status" value="1"/>
</dbReference>
<dbReference type="OrthoDB" id="3626597at2759"/>
<dbReference type="PRINTS" id="PR00765">
    <property type="entry name" value="CRBOXYPTASEA"/>
</dbReference>
<keyword evidence="5" id="KW-0479">Metal-binding</keyword>
<evidence type="ECO:0000256" key="5">
    <source>
        <dbReference type="ARBA" id="ARBA00022723"/>
    </source>
</evidence>
<dbReference type="GO" id="GO:0004181">
    <property type="term" value="F:metallocarboxypeptidase activity"/>
    <property type="evidence" value="ECO:0007669"/>
    <property type="project" value="InterPro"/>
</dbReference>
<dbReference type="AlphaFoldDB" id="A0A9N9RNS3"/>
<dbReference type="Gene3D" id="3.40.630.10">
    <property type="entry name" value="Zn peptidases"/>
    <property type="match status" value="1"/>
</dbReference>
<sequence>MKVLLLILVSLFMAANGYVSYRNYKLYEVVPNVDQYDGFSAWEGAPGVDFFKRKSAGRASTVLIAPEQQQEFEAFLRLNNILHNVIYQDYEVELEKEREQMAETRKTKSAFKIDGQADFSVFWSFTEMQSYLLGLRDRFPNLIQVENLAFSPEGRPIYAIKVSSNPIFGQRPIIAMETGMHAREWAAPPTTLYLIHKLVEDPVTSAELLARVDWLIIPMQNPDGYEFSRNTQRLWRQNRRNVTATCTGVDLNRNFAFTWRAATLSQPCGSQTYPGPSPLSEPEDYQLHHVVERYAGQVKMYLSVHTFGDLVLFPWGYTDAPGRIENWDELVNVGNIWRDAVLAATGKDYYVVNSLEYFGNINGAVDDHMLAIHGASITYTLELTDGFDFRYPEERILALAEETFIGYRSFGLYIGNRFG</sequence>
<keyword evidence="4" id="KW-0645">Protease</keyword>
<dbReference type="Pfam" id="PF00246">
    <property type="entry name" value="Peptidase_M14"/>
    <property type="match status" value="1"/>
</dbReference>
<feature type="signal peptide" evidence="12">
    <location>
        <begin position="1"/>
        <end position="17"/>
    </location>
</feature>
<reference evidence="14" key="2">
    <citation type="submission" date="2022-10" db="EMBL/GenBank/DDBJ databases">
        <authorList>
            <consortium name="ENA_rothamsted_submissions"/>
            <consortium name="culmorum"/>
            <person name="King R."/>
        </authorList>
    </citation>
    <scope>NUCLEOTIDE SEQUENCE</scope>
</reference>
<dbReference type="Proteomes" id="UP001153620">
    <property type="component" value="Chromosome 1"/>
</dbReference>
<keyword evidence="15" id="KW-1185">Reference proteome</keyword>
<evidence type="ECO:0000256" key="7">
    <source>
        <dbReference type="ARBA" id="ARBA00022801"/>
    </source>
</evidence>
<keyword evidence="3" id="KW-0121">Carboxypeptidase</keyword>
<feature type="domain" description="Peptidase M14" evidence="13">
    <location>
        <begin position="121"/>
        <end position="414"/>
    </location>
</feature>
<gene>
    <name evidence="14" type="ORF">CHIRRI_LOCUS2867</name>
</gene>
<comment type="similarity">
    <text evidence="2 11">Belongs to the peptidase M14 family.</text>
</comment>
<evidence type="ECO:0000256" key="10">
    <source>
        <dbReference type="ARBA" id="ARBA00023157"/>
    </source>
</evidence>
<evidence type="ECO:0000256" key="11">
    <source>
        <dbReference type="PROSITE-ProRule" id="PRU01379"/>
    </source>
</evidence>
<dbReference type="Gene3D" id="3.30.70.340">
    <property type="entry name" value="Metallocarboxypeptidase-like"/>
    <property type="match status" value="1"/>
</dbReference>
<feature type="active site" description="Proton donor/acceptor" evidence="11">
    <location>
        <position position="382"/>
    </location>
</feature>
<accession>A0A9N9RNS3</accession>
<keyword evidence="8" id="KW-0862">Zinc</keyword>
<dbReference type="EMBL" id="OU895877">
    <property type="protein sequence ID" value="CAG9799909.1"/>
    <property type="molecule type" value="Genomic_DNA"/>
</dbReference>
<dbReference type="SMART" id="SM00631">
    <property type="entry name" value="Zn_pept"/>
    <property type="match status" value="1"/>
</dbReference>
<protein>
    <recommendedName>
        <fullName evidence="13">Peptidase M14 domain-containing protein</fullName>
    </recommendedName>
</protein>
<evidence type="ECO:0000313" key="14">
    <source>
        <dbReference type="EMBL" id="CAG9799909.1"/>
    </source>
</evidence>